<dbReference type="Gene3D" id="3.40.50.1820">
    <property type="entry name" value="alpha/beta hydrolase"/>
    <property type="match status" value="1"/>
</dbReference>
<dbReference type="Proteomes" id="UP000316614">
    <property type="component" value="Chromosome"/>
</dbReference>
<dbReference type="EMBL" id="CP041253">
    <property type="protein sequence ID" value="QDH80990.1"/>
    <property type="molecule type" value="Genomic_DNA"/>
</dbReference>
<protein>
    <submittedName>
        <fullName evidence="1">Uncharacterized protein</fullName>
    </submittedName>
</protein>
<gene>
    <name evidence="1" type="ORF">FKX85_18845</name>
</gene>
<dbReference type="RefSeq" id="WP_141616206.1">
    <property type="nucleotide sequence ID" value="NZ_CP041253.1"/>
</dbReference>
<reference evidence="1 2" key="1">
    <citation type="submission" date="2019-06" db="EMBL/GenBank/DDBJ databases">
        <title>Echinicola alkalisoli sp. nov. isolated from saline soil.</title>
        <authorList>
            <person name="Sun J.-Q."/>
            <person name="Xu L."/>
        </authorList>
    </citation>
    <scope>NUCLEOTIDE SEQUENCE [LARGE SCALE GENOMIC DNA]</scope>
    <source>
        <strain evidence="1 2">LN3S3</strain>
    </source>
</reference>
<dbReference type="OrthoDB" id="816071at2"/>
<name>A0A514CMH1_9BACT</name>
<dbReference type="SUPFAM" id="SSF53474">
    <property type="entry name" value="alpha/beta-Hydrolases"/>
    <property type="match status" value="1"/>
</dbReference>
<accession>A0A514CMH1</accession>
<sequence>MKFLMIFWSLSLALNAPKEYHAIEVPFVYGKPEWGWGRIYYTFETPYDPEKNTVLVVSDALTFYSGGDAWPDPLRLKFNVVTVMGREQQPNFGENLWRKGKIDWSMAYQVFNSVQLVNDLEAVREVVAKGNKVSLFGVSSSAELLHRYMAKYPKRVHGAISIDPLLLELQHSMGITIKKTPDEYLPVNTEENHGKAENVALAIRCFEHLYALQGMDGKEVHSPKNTGWIGEKSVPVMAEYARHPFQVKGIHYDQVADFEGKSVVFSGVTDSLADQRVDQVLAAHYQDGDFFLFNDGHGLPHYRNHPVFIRFVQAFLEEDLTGKQAVYQELWKEGMIYPKEDRWDL</sequence>
<dbReference type="AlphaFoldDB" id="A0A514CMH1"/>
<organism evidence="1 2">
    <name type="scientific">Echinicola soli</name>
    <dbReference type="NCBI Taxonomy" id="2591634"/>
    <lineage>
        <taxon>Bacteria</taxon>
        <taxon>Pseudomonadati</taxon>
        <taxon>Bacteroidota</taxon>
        <taxon>Cytophagia</taxon>
        <taxon>Cytophagales</taxon>
        <taxon>Cyclobacteriaceae</taxon>
        <taxon>Echinicola</taxon>
    </lineage>
</organism>
<keyword evidence="2" id="KW-1185">Reference proteome</keyword>
<evidence type="ECO:0000313" key="1">
    <source>
        <dbReference type="EMBL" id="QDH80990.1"/>
    </source>
</evidence>
<dbReference type="KEGG" id="echi:FKX85_18845"/>
<evidence type="ECO:0000313" key="2">
    <source>
        <dbReference type="Proteomes" id="UP000316614"/>
    </source>
</evidence>
<proteinExistence type="predicted"/>
<dbReference type="InterPro" id="IPR029058">
    <property type="entry name" value="AB_hydrolase_fold"/>
</dbReference>